<evidence type="ECO:0000313" key="2">
    <source>
        <dbReference type="EMBL" id="MBF1163719.1"/>
    </source>
</evidence>
<sequence>MEKVLLVMALLGSAHLAFRGVGKVGKLVIAFAAPKSGAVSSVVRMPEVRPMAVRMDGEEDWSKYDIPAFIRRGIPMPTLEPMPAKETKTRKRRSKVKAEGAATPASSDTATFEVVA</sequence>
<comment type="caution">
    <text evidence="2">The sequence shown here is derived from an EMBL/GenBank/DDBJ whole genome shotgun (WGS) entry which is preliminary data.</text>
</comment>
<accession>A0A930BQK0</accession>
<dbReference type="EMBL" id="JABZMI010000012">
    <property type="protein sequence ID" value="MBF1163719.1"/>
    <property type="molecule type" value="Genomic_DNA"/>
</dbReference>
<gene>
    <name evidence="2" type="ORF">HXL68_01635</name>
</gene>
<protein>
    <submittedName>
        <fullName evidence="2">Uncharacterized protein</fullName>
    </submittedName>
</protein>
<evidence type="ECO:0000313" key="3">
    <source>
        <dbReference type="Proteomes" id="UP000718593"/>
    </source>
</evidence>
<name>A0A930BQK0_9RHOO</name>
<dbReference type="AlphaFoldDB" id="A0A930BQK0"/>
<dbReference type="Proteomes" id="UP000718593">
    <property type="component" value="Unassembled WGS sequence"/>
</dbReference>
<reference evidence="2" key="1">
    <citation type="submission" date="2020-04" db="EMBL/GenBank/DDBJ databases">
        <title>Deep metagenomics examines the oral microbiome during advanced dental caries in children, revealing novel taxa and co-occurrences with host molecules.</title>
        <authorList>
            <person name="Baker J.L."/>
            <person name="Morton J.T."/>
            <person name="Dinis M."/>
            <person name="Alvarez R."/>
            <person name="Tran N.C."/>
            <person name="Knight R."/>
            <person name="Edlund A."/>
        </authorList>
    </citation>
    <scope>NUCLEOTIDE SEQUENCE</scope>
    <source>
        <strain evidence="2">JCVI_32_bin.24</strain>
    </source>
</reference>
<evidence type="ECO:0000256" key="1">
    <source>
        <dbReference type="SAM" id="MobiDB-lite"/>
    </source>
</evidence>
<organism evidence="2 3">
    <name type="scientific">Dechloromonas agitata</name>
    <dbReference type="NCBI Taxonomy" id="73030"/>
    <lineage>
        <taxon>Bacteria</taxon>
        <taxon>Pseudomonadati</taxon>
        <taxon>Pseudomonadota</taxon>
        <taxon>Betaproteobacteria</taxon>
        <taxon>Rhodocyclales</taxon>
        <taxon>Azonexaceae</taxon>
        <taxon>Dechloromonas</taxon>
    </lineage>
</organism>
<feature type="region of interest" description="Disordered" evidence="1">
    <location>
        <begin position="75"/>
        <end position="116"/>
    </location>
</feature>
<proteinExistence type="predicted"/>